<dbReference type="PATRIC" id="fig|1231392.3.peg.2672"/>
<evidence type="ECO:0000259" key="2">
    <source>
        <dbReference type="Pfam" id="PF00171"/>
    </source>
</evidence>
<gene>
    <name evidence="3" type="ORF">OCGS_2655</name>
</gene>
<comment type="caution">
    <text evidence="3">The sequence shown here is derived from an EMBL/GenBank/DDBJ whole genome shotgun (WGS) entry which is preliminary data.</text>
</comment>
<name>K2HJ87_9RHOB</name>
<dbReference type="SUPFAM" id="SSF53720">
    <property type="entry name" value="ALDH-like"/>
    <property type="match status" value="1"/>
</dbReference>
<evidence type="ECO:0000313" key="3">
    <source>
        <dbReference type="EMBL" id="EKE43064.1"/>
    </source>
</evidence>
<dbReference type="Proteomes" id="UP000006765">
    <property type="component" value="Unassembled WGS sequence"/>
</dbReference>
<dbReference type="eggNOG" id="COG1012">
    <property type="taxonomic scope" value="Bacteria"/>
</dbReference>
<accession>K2HJ87</accession>
<dbReference type="GO" id="GO:0016620">
    <property type="term" value="F:oxidoreductase activity, acting on the aldehyde or oxo group of donors, NAD or NADP as acceptor"/>
    <property type="evidence" value="ECO:0007669"/>
    <property type="project" value="InterPro"/>
</dbReference>
<dbReference type="InterPro" id="IPR016162">
    <property type="entry name" value="Ald_DH_N"/>
</dbReference>
<dbReference type="Pfam" id="PF00171">
    <property type="entry name" value="Aldedh"/>
    <property type="match status" value="1"/>
</dbReference>
<feature type="domain" description="Aldehyde dehydrogenase" evidence="2">
    <location>
        <begin position="218"/>
        <end position="333"/>
    </location>
</feature>
<dbReference type="Gene3D" id="3.40.605.10">
    <property type="entry name" value="Aldehyde Dehydrogenase, Chain A, domain 1"/>
    <property type="match status" value="1"/>
</dbReference>
<organism evidence="3 4">
    <name type="scientific">Oceaniovalibus guishaninsula JLT2003</name>
    <dbReference type="NCBI Taxonomy" id="1231392"/>
    <lineage>
        <taxon>Bacteria</taxon>
        <taxon>Pseudomonadati</taxon>
        <taxon>Pseudomonadota</taxon>
        <taxon>Alphaproteobacteria</taxon>
        <taxon>Rhodobacterales</taxon>
        <taxon>Roseobacteraceae</taxon>
        <taxon>Oceaniovalibus</taxon>
    </lineage>
</organism>
<dbReference type="Gene3D" id="3.40.309.10">
    <property type="entry name" value="Aldehyde Dehydrogenase, Chain A, domain 2"/>
    <property type="match status" value="1"/>
</dbReference>
<dbReference type="EMBL" id="AMGO01000068">
    <property type="protein sequence ID" value="EKE43064.1"/>
    <property type="molecule type" value="Genomic_DNA"/>
</dbReference>
<reference evidence="3 4" key="1">
    <citation type="journal article" date="2012" name="J. Bacteriol.">
        <title>Draft Genome Sequence of Oceaniovalibus guishaninsula JLT2003T.</title>
        <authorList>
            <person name="Tang K."/>
            <person name="Liu K."/>
            <person name="Jiao N."/>
        </authorList>
    </citation>
    <scope>NUCLEOTIDE SEQUENCE [LARGE SCALE GENOMIC DNA]</scope>
    <source>
        <strain evidence="3 4">JLT2003</strain>
    </source>
</reference>
<dbReference type="STRING" id="1231392.OCGS_2655"/>
<dbReference type="InterPro" id="IPR015590">
    <property type="entry name" value="Aldehyde_DH_dom"/>
</dbReference>
<keyword evidence="1" id="KW-0560">Oxidoreductase</keyword>
<dbReference type="AlphaFoldDB" id="K2HJ87"/>
<keyword evidence="4" id="KW-1185">Reference proteome</keyword>
<dbReference type="OrthoDB" id="136308at2"/>
<dbReference type="InterPro" id="IPR016163">
    <property type="entry name" value="Ald_DH_C"/>
</dbReference>
<dbReference type="InterPro" id="IPR016161">
    <property type="entry name" value="Ald_DH/histidinol_DH"/>
</dbReference>
<protein>
    <recommendedName>
        <fullName evidence="2">Aldehyde dehydrogenase domain-containing protein</fullName>
    </recommendedName>
</protein>
<evidence type="ECO:0000256" key="1">
    <source>
        <dbReference type="ARBA" id="ARBA00023002"/>
    </source>
</evidence>
<dbReference type="RefSeq" id="WP_007427807.1">
    <property type="nucleotide sequence ID" value="NZ_AMGO01000068.1"/>
</dbReference>
<sequence>MSAPERITQDRAGLDAALSQLDAAKDDWARLPVQARIALLREVKDCLLEQAEIWAMAAAHHKRIPPESPLVGEEWLSGPYAVMSACNGLIETLSRLDGKAFLDDLPVRDLPNGQIALRVSPHTVWDRLLLSGVTAEVWMRPGVDRAETRRLAAGAYDTPPQDRRGKVALVLGAGNIAAIAPLDAFHKLFSEHQVVLLKMNPVNEYLAPILRAALSPLIARGALRIVGGDGQVGAYLSDHPLVDEIHVTGAQTTHDAIVWGTGADGARRRAEGRPKNPRRVTSELGAVCPTIVVPGPWSKADIAFQAQNIATQKLHNSGFNCVACQVLILPEGWDRTGALMDAFAAVAAGDRRAAWYPGVEDRLAAFAGDGAGVERIARGEAPDLLIADAESDARFREVEVFGPALSRVALPAPDPEAFLRAAIDYANDRLAGTLGANILIHPATRRAIGARRFDEMLARLRYGCIAVNAWTGLGFLTATLPWGAFPGHDPADVGSGIGTVHNTFMLGGVERGVIEAPWRPFPRGVASGQGTLLPRPPWFVTNRRQQRLGEALVRFQHDPRWSRLPRIFADALAG</sequence>
<evidence type="ECO:0000313" key="4">
    <source>
        <dbReference type="Proteomes" id="UP000006765"/>
    </source>
</evidence>
<proteinExistence type="predicted"/>